<dbReference type="PRINTS" id="PR00081">
    <property type="entry name" value="GDHRDH"/>
</dbReference>
<reference evidence="4 5" key="1">
    <citation type="journal article" date="2020" name="Microbiol. Resour. Announc.">
        <title>Draft Genome Sequence of a Cladosporium Species Isolated from the Mesophotic Ascidian Didemnum maculosum.</title>
        <authorList>
            <person name="Gioti A."/>
            <person name="Siaperas R."/>
            <person name="Nikolaivits E."/>
            <person name="Le Goff G."/>
            <person name="Ouazzani J."/>
            <person name="Kotoulas G."/>
            <person name="Topakas E."/>
        </authorList>
    </citation>
    <scope>NUCLEOTIDE SEQUENCE [LARGE SCALE GENOMIC DNA]</scope>
    <source>
        <strain evidence="4 5">TM138-S3</strain>
    </source>
</reference>
<dbReference type="GO" id="GO:0016491">
    <property type="term" value="F:oxidoreductase activity"/>
    <property type="evidence" value="ECO:0007669"/>
    <property type="project" value="UniProtKB-KW"/>
</dbReference>
<evidence type="ECO:0008006" key="6">
    <source>
        <dbReference type="Google" id="ProtNLM"/>
    </source>
</evidence>
<dbReference type="InterPro" id="IPR002347">
    <property type="entry name" value="SDR_fam"/>
</dbReference>
<dbReference type="PANTHER" id="PTHR43490:SF99">
    <property type="entry name" value="SHORT-CHAIN DEHYDROGENASE_REDUCTASE"/>
    <property type="match status" value="1"/>
</dbReference>
<organism evidence="4 5">
    <name type="scientific">Cladosporium halotolerans</name>
    <dbReference type="NCBI Taxonomy" id="1052096"/>
    <lineage>
        <taxon>Eukaryota</taxon>
        <taxon>Fungi</taxon>
        <taxon>Dikarya</taxon>
        <taxon>Ascomycota</taxon>
        <taxon>Pezizomycotina</taxon>
        <taxon>Dothideomycetes</taxon>
        <taxon>Dothideomycetidae</taxon>
        <taxon>Cladosporiales</taxon>
        <taxon>Cladosporiaceae</taxon>
        <taxon>Cladosporium</taxon>
    </lineage>
</organism>
<sequence length="249" mass="27017">MTSKTIILITGANQGLGYYAAQQLAAEGKYHVLLGSRDFSKAEKAIQSLIQDESVKVDGKDLEPIQIDINDDSSIAAAAKTVEDKYGKLDILLNNAAVALTGEEDARISGPALRDLYRKHYETNVFGTAITAEAFIPLLRKGEKRLAFTSSSVGSLHAATEDDLVPGQYVLYRSTKSALNMIMVQYAKQLQDEGFIVSASNPGYCATNLNYYSGLKDPREGAKALIRCATGAKEDVHCLMVNETGTEPW</sequence>
<dbReference type="RefSeq" id="XP_069228868.1">
    <property type="nucleotide sequence ID" value="XM_069373607.1"/>
</dbReference>
<evidence type="ECO:0000256" key="1">
    <source>
        <dbReference type="ARBA" id="ARBA00006484"/>
    </source>
</evidence>
<comment type="caution">
    <text evidence="4">The sequence shown here is derived from an EMBL/GenBank/DDBJ whole genome shotgun (WGS) entry which is preliminary data.</text>
</comment>
<keyword evidence="5" id="KW-1185">Reference proteome</keyword>
<dbReference type="Pfam" id="PF00106">
    <property type="entry name" value="adh_short"/>
    <property type="match status" value="1"/>
</dbReference>
<keyword evidence="3" id="KW-0560">Oxidoreductase</keyword>
<proteinExistence type="inferred from homology"/>
<name>A0AB34KL07_9PEZI</name>
<evidence type="ECO:0000313" key="5">
    <source>
        <dbReference type="Proteomes" id="UP000803884"/>
    </source>
</evidence>
<evidence type="ECO:0000313" key="4">
    <source>
        <dbReference type="EMBL" id="KAL1585762.1"/>
    </source>
</evidence>
<keyword evidence="2" id="KW-0521">NADP</keyword>
<evidence type="ECO:0000256" key="2">
    <source>
        <dbReference type="ARBA" id="ARBA00022857"/>
    </source>
</evidence>
<dbReference type="SUPFAM" id="SSF51735">
    <property type="entry name" value="NAD(P)-binding Rossmann-fold domains"/>
    <property type="match status" value="1"/>
</dbReference>
<dbReference type="Gene3D" id="3.40.50.720">
    <property type="entry name" value="NAD(P)-binding Rossmann-like Domain"/>
    <property type="match status" value="1"/>
</dbReference>
<evidence type="ECO:0000256" key="3">
    <source>
        <dbReference type="ARBA" id="ARBA00023002"/>
    </source>
</evidence>
<dbReference type="InterPro" id="IPR036291">
    <property type="entry name" value="NAD(P)-bd_dom_sf"/>
</dbReference>
<dbReference type="AlphaFoldDB" id="A0AB34KL07"/>
<protein>
    <recommendedName>
        <fullName evidence="6">NAD(P)-binding protein</fullName>
    </recommendedName>
</protein>
<dbReference type="PANTHER" id="PTHR43490">
    <property type="entry name" value="(+)-NEOMENTHOL DEHYDROGENASE"/>
    <property type="match status" value="1"/>
</dbReference>
<dbReference type="Proteomes" id="UP000803884">
    <property type="component" value="Unassembled WGS sequence"/>
</dbReference>
<gene>
    <name evidence="4" type="ORF">WHR41_05001</name>
</gene>
<comment type="similarity">
    <text evidence="1">Belongs to the short-chain dehydrogenases/reductases (SDR) family.</text>
</comment>
<dbReference type="EMBL" id="JAAQHG020000017">
    <property type="protein sequence ID" value="KAL1585762.1"/>
    <property type="molecule type" value="Genomic_DNA"/>
</dbReference>
<accession>A0AB34KL07</accession>
<dbReference type="GeneID" id="96006445"/>